<keyword evidence="4" id="KW-0443">Lipid metabolism</keyword>
<keyword evidence="2" id="KW-0436">Ligase</keyword>
<dbReference type="PROSITE" id="PS00455">
    <property type="entry name" value="AMP_BINDING"/>
    <property type="match status" value="1"/>
</dbReference>
<dbReference type="RefSeq" id="WP_344190210.1">
    <property type="nucleotide sequence ID" value="NZ_BAAARN010000001.1"/>
</dbReference>
<reference evidence="10" key="1">
    <citation type="journal article" date="2019" name="Int. J. Syst. Evol. Microbiol.">
        <title>The Global Catalogue of Microorganisms (GCM) 10K type strain sequencing project: providing services to taxonomists for standard genome sequencing and annotation.</title>
        <authorList>
            <consortium name="The Broad Institute Genomics Platform"/>
            <consortium name="The Broad Institute Genome Sequencing Center for Infectious Disease"/>
            <person name="Wu L."/>
            <person name="Ma J."/>
        </authorList>
    </citation>
    <scope>NUCLEOTIDE SEQUENCE [LARGE SCALE GENOMIC DNA]</scope>
    <source>
        <strain evidence="10">JCM 16378</strain>
    </source>
</reference>
<keyword evidence="10" id="KW-1185">Reference proteome</keyword>
<protein>
    <recommendedName>
        <fullName evidence="6">Acyl-CoA synthetase</fullName>
    </recommendedName>
</protein>
<evidence type="ECO:0000256" key="2">
    <source>
        <dbReference type="ARBA" id="ARBA00022598"/>
    </source>
</evidence>
<proteinExistence type="inferred from homology"/>
<evidence type="ECO:0000256" key="6">
    <source>
        <dbReference type="ARBA" id="ARBA00032875"/>
    </source>
</evidence>
<sequence>MQEHLAPPLVEPQTEGSLADLPARNAATNPRNVAFSRREGSRWVDVTAGEFNDDVRAVAKGLLVAGISPGDRVAIMCKTRYEWTLTDFAVWTAGGVTVPIYETSSAEQVAWILADSGASGIMLETPSHQATLEEVRSELPGLHHVWQVDAGAITELKQAGASVSDEDLAAATAGVNRASTATIIYTSGTTGRPKGVQLTHDNFMALADNAITKLKEVVKADNASTLLFLPLAHVFARFIQILCVTGEAKMGHSADIKNLLADFGDFKPTFILSVPRVFEKIYNSAEAKATADGKGKIFATAAETAIAWSAAQDTGGAGLGLKVKHGVFDKLVYTKLRAAMGGQVMYAVSGGAPLGTRLGHFFRGIGVTVLEGYGLTETTAPATVNVPDRVKIGTVGAPLPGVGIRIADDGEILIRGNNVFASYHNNPDATAGAMQDGWFHTGDIGELDEDGYLKITGRKKELLVTAGGKNVAPAALEDRLRAHPLVSQCIVVGDQKPFIAALLTLDEEMYPAWAKNNGIEGVTFAQAHTHETVLKALQDAVDDANKSVSKAESIRKFAVLEDDFTEDNGYLTPSLKLKRNIVMKDFHDQVEALYSGAKE</sequence>
<dbReference type="InterPro" id="IPR000873">
    <property type="entry name" value="AMP-dep_synth/lig_dom"/>
</dbReference>
<dbReference type="Pfam" id="PF23562">
    <property type="entry name" value="AMP-binding_C_3"/>
    <property type="match status" value="1"/>
</dbReference>
<organism evidence="9 10">
    <name type="scientific">Pedococcus aerophilus</name>
    <dbReference type="NCBI Taxonomy" id="436356"/>
    <lineage>
        <taxon>Bacteria</taxon>
        <taxon>Bacillati</taxon>
        <taxon>Actinomycetota</taxon>
        <taxon>Actinomycetes</taxon>
        <taxon>Micrococcales</taxon>
        <taxon>Intrasporangiaceae</taxon>
        <taxon>Pedococcus</taxon>
    </lineage>
</organism>
<dbReference type="InterPro" id="IPR020845">
    <property type="entry name" value="AMP-binding_CS"/>
</dbReference>
<dbReference type="PANTHER" id="PTHR43272:SF32">
    <property type="entry name" value="AMP-DEPENDENT SYNTHETASE_LIGASE DOMAIN-CONTAINING PROTEIN"/>
    <property type="match status" value="1"/>
</dbReference>
<accession>A0ABP6GXE3</accession>
<dbReference type="Gene3D" id="3.30.300.30">
    <property type="match status" value="1"/>
</dbReference>
<evidence type="ECO:0000313" key="10">
    <source>
        <dbReference type="Proteomes" id="UP001501326"/>
    </source>
</evidence>
<dbReference type="Gene3D" id="3.40.50.12780">
    <property type="entry name" value="N-terminal domain of ligase-like"/>
    <property type="match status" value="1"/>
</dbReference>
<dbReference type="InterPro" id="IPR042099">
    <property type="entry name" value="ANL_N_sf"/>
</dbReference>
<dbReference type="Pfam" id="PF00501">
    <property type="entry name" value="AMP-binding"/>
    <property type="match status" value="1"/>
</dbReference>
<evidence type="ECO:0000256" key="7">
    <source>
        <dbReference type="SAM" id="MobiDB-lite"/>
    </source>
</evidence>
<dbReference type="SUPFAM" id="SSF56801">
    <property type="entry name" value="Acetyl-CoA synthetase-like"/>
    <property type="match status" value="1"/>
</dbReference>
<dbReference type="Proteomes" id="UP001501326">
    <property type="component" value="Unassembled WGS sequence"/>
</dbReference>
<name>A0ABP6GXE3_9MICO</name>
<dbReference type="CDD" id="cd05907">
    <property type="entry name" value="VL_LC_FACS_like"/>
    <property type="match status" value="1"/>
</dbReference>
<gene>
    <name evidence="9" type="ORF">GCM10009867_06630</name>
</gene>
<evidence type="ECO:0000256" key="3">
    <source>
        <dbReference type="ARBA" id="ARBA00022832"/>
    </source>
</evidence>
<evidence type="ECO:0000256" key="1">
    <source>
        <dbReference type="ARBA" id="ARBA00006432"/>
    </source>
</evidence>
<dbReference type="EMBL" id="BAAARN010000001">
    <property type="protein sequence ID" value="GAA2731904.1"/>
    <property type="molecule type" value="Genomic_DNA"/>
</dbReference>
<comment type="caution">
    <text evidence="9">The sequence shown here is derived from an EMBL/GenBank/DDBJ whole genome shotgun (WGS) entry which is preliminary data.</text>
</comment>
<feature type="region of interest" description="Disordered" evidence="7">
    <location>
        <begin position="1"/>
        <end position="23"/>
    </location>
</feature>
<evidence type="ECO:0000256" key="5">
    <source>
        <dbReference type="ARBA" id="ARBA00024484"/>
    </source>
</evidence>
<evidence type="ECO:0000256" key="4">
    <source>
        <dbReference type="ARBA" id="ARBA00023098"/>
    </source>
</evidence>
<dbReference type="InterPro" id="IPR045851">
    <property type="entry name" value="AMP-bd_C_sf"/>
</dbReference>
<feature type="domain" description="AMP-dependent synthetase/ligase" evidence="8">
    <location>
        <begin position="24"/>
        <end position="424"/>
    </location>
</feature>
<comment type="catalytic activity">
    <reaction evidence="5">
        <text>a long-chain fatty acid + ATP + CoA = a long-chain fatty acyl-CoA + AMP + diphosphate</text>
        <dbReference type="Rhea" id="RHEA:15421"/>
        <dbReference type="ChEBI" id="CHEBI:30616"/>
        <dbReference type="ChEBI" id="CHEBI:33019"/>
        <dbReference type="ChEBI" id="CHEBI:57287"/>
        <dbReference type="ChEBI" id="CHEBI:57560"/>
        <dbReference type="ChEBI" id="CHEBI:83139"/>
        <dbReference type="ChEBI" id="CHEBI:456215"/>
        <dbReference type="EC" id="6.2.1.3"/>
    </reaction>
    <physiologicalReaction direction="left-to-right" evidence="5">
        <dbReference type="Rhea" id="RHEA:15422"/>
    </physiologicalReaction>
</comment>
<comment type="similarity">
    <text evidence="1">Belongs to the ATP-dependent AMP-binding enzyme family.</text>
</comment>
<keyword evidence="3" id="KW-0276">Fatty acid metabolism</keyword>
<evidence type="ECO:0000259" key="8">
    <source>
        <dbReference type="Pfam" id="PF00501"/>
    </source>
</evidence>
<dbReference type="PANTHER" id="PTHR43272">
    <property type="entry name" value="LONG-CHAIN-FATTY-ACID--COA LIGASE"/>
    <property type="match status" value="1"/>
</dbReference>
<evidence type="ECO:0000313" key="9">
    <source>
        <dbReference type="EMBL" id="GAA2731904.1"/>
    </source>
</evidence>